<organism evidence="1 2">
    <name type="scientific">Neisseria meningitidis</name>
    <dbReference type="NCBI Taxonomy" id="487"/>
    <lineage>
        <taxon>Bacteria</taxon>
        <taxon>Pseudomonadati</taxon>
        <taxon>Pseudomonadota</taxon>
        <taxon>Betaproteobacteria</taxon>
        <taxon>Neisseriales</taxon>
        <taxon>Neisseriaceae</taxon>
        <taxon>Neisseria</taxon>
    </lineage>
</organism>
<dbReference type="EMBL" id="CP007524">
    <property type="protein sequence ID" value="AHW76106.1"/>
    <property type="molecule type" value="Genomic_DNA"/>
</dbReference>
<gene>
    <name evidence="1" type="ORF">NMA510612_1821</name>
</gene>
<evidence type="ECO:0000313" key="1">
    <source>
        <dbReference type="EMBL" id="AHW76106.1"/>
    </source>
</evidence>
<dbReference type="Proteomes" id="UP000023582">
    <property type="component" value="Chromosome"/>
</dbReference>
<name>X5ERI3_NEIME</name>
<evidence type="ECO:0000313" key="2">
    <source>
        <dbReference type="Proteomes" id="UP000023582"/>
    </source>
</evidence>
<proteinExistence type="predicted"/>
<sequence length="63" mass="7168">MLFGHKVFRIFNRVSTHRAAYSDTALSIAPIWAGFPQTNPNPTVFKNRIPLGREILMKARIVT</sequence>
<dbReference type="KEGG" id="nmx:NMA510612_1821"/>
<accession>X5ERI3</accession>
<reference evidence="1 2" key="1">
    <citation type="journal article" date="2014" name="Genome Announc.">
        <title>Complete Genome Sequence of Neisseria meningitidis Serogroup A Strain NMA510612, Isolated from a Patient with Bacterial Meningitis in China.</title>
        <authorList>
            <person name="Zhang Y."/>
            <person name="Yang J."/>
            <person name="Xu L."/>
            <person name="Zhu Y."/>
            <person name="Liu B."/>
            <person name="Shao Z."/>
            <person name="Zhang X."/>
            <person name="Jin Q."/>
        </authorList>
    </citation>
    <scope>NUCLEOTIDE SEQUENCE [LARGE SCALE GENOMIC DNA]</scope>
    <source>
        <strain evidence="2">NMA510612</strain>
    </source>
</reference>
<dbReference type="AlphaFoldDB" id="X5ERI3"/>
<dbReference type="PATRIC" id="fig|487.517.peg.1812"/>
<reference evidence="2" key="2">
    <citation type="submission" date="2014-02" db="EMBL/GenBank/DDBJ databases">
        <title>Complete Genome Sequence of Neisseria meningitides, serogroup A strain 510612.</title>
        <authorList>
            <person name="Zhang X."/>
            <person name="Zhang Y."/>
            <person name="Yang J."/>
            <person name="Zhu Y."/>
            <person name="Jin Q."/>
        </authorList>
    </citation>
    <scope>NUCLEOTIDE SEQUENCE</scope>
    <source>
        <strain evidence="2">NMA510612</strain>
    </source>
</reference>
<protein>
    <submittedName>
        <fullName evidence="1">Uncharacterized protein</fullName>
    </submittedName>
</protein>